<dbReference type="GO" id="GO:0006004">
    <property type="term" value="P:fucose metabolic process"/>
    <property type="evidence" value="ECO:0007669"/>
    <property type="project" value="UniProtKB-KW"/>
</dbReference>
<organism evidence="14 15">
    <name type="scientific">Vigna radiata var. radiata</name>
    <name type="common">Mung bean</name>
    <name type="synonym">Phaseolus aureus</name>
    <dbReference type="NCBI Taxonomy" id="3916"/>
    <lineage>
        <taxon>Eukaryota</taxon>
        <taxon>Viridiplantae</taxon>
        <taxon>Streptophyta</taxon>
        <taxon>Embryophyta</taxon>
        <taxon>Tracheophyta</taxon>
        <taxon>Spermatophyta</taxon>
        <taxon>Magnoliopsida</taxon>
        <taxon>eudicotyledons</taxon>
        <taxon>Gunneridae</taxon>
        <taxon>Pentapetalae</taxon>
        <taxon>rosids</taxon>
        <taxon>fabids</taxon>
        <taxon>Fabales</taxon>
        <taxon>Fabaceae</taxon>
        <taxon>Papilionoideae</taxon>
        <taxon>50 kb inversion clade</taxon>
        <taxon>NPAAA clade</taxon>
        <taxon>indigoferoid/millettioid clade</taxon>
        <taxon>Phaseoleae</taxon>
        <taxon>Vigna</taxon>
    </lineage>
</organism>
<keyword evidence="12" id="KW-0119">Carbohydrate metabolism</keyword>
<reference evidence="15" key="1">
    <citation type="submission" date="2025-08" db="UniProtKB">
        <authorList>
            <consortium name="RefSeq"/>
        </authorList>
    </citation>
    <scope>IDENTIFICATION</scope>
    <source>
        <tissue evidence="15">Leaf</tissue>
    </source>
</reference>
<evidence type="ECO:0000256" key="13">
    <source>
        <dbReference type="ARBA" id="ARBA00030350"/>
    </source>
</evidence>
<dbReference type="AlphaFoldDB" id="A0A3Q0EU04"/>
<evidence type="ECO:0000256" key="9">
    <source>
        <dbReference type="ARBA" id="ARBA00023136"/>
    </source>
</evidence>
<evidence type="ECO:0000256" key="12">
    <source>
        <dbReference type="ARBA" id="ARBA00023277"/>
    </source>
</evidence>
<evidence type="ECO:0000256" key="10">
    <source>
        <dbReference type="ARBA" id="ARBA00023180"/>
    </source>
</evidence>
<evidence type="ECO:0000256" key="6">
    <source>
        <dbReference type="ARBA" id="ARBA00022692"/>
    </source>
</evidence>
<dbReference type="CDD" id="cd11299">
    <property type="entry name" value="O-FucT_plant"/>
    <property type="match status" value="1"/>
</dbReference>
<name>A0A3Q0EU04_VIGRR</name>
<comment type="pathway">
    <text evidence="2">Glycan metabolism.</text>
</comment>
<dbReference type="GO" id="GO:0016020">
    <property type="term" value="C:membrane"/>
    <property type="evidence" value="ECO:0007669"/>
    <property type="project" value="UniProtKB-SubCell"/>
</dbReference>
<dbReference type="PANTHER" id="PTHR31741:SF82">
    <property type="entry name" value="O-FUCOSYLTRANSFERASE FAMILY PROTEIN"/>
    <property type="match status" value="1"/>
</dbReference>
<gene>
    <name evidence="15" type="primary">LOC106755340</name>
</gene>
<dbReference type="GO" id="GO:0009507">
    <property type="term" value="C:chloroplast"/>
    <property type="evidence" value="ECO:0007669"/>
    <property type="project" value="TreeGrafter"/>
</dbReference>
<dbReference type="PIRSF" id="PIRSF009360">
    <property type="entry name" value="UCP009360"/>
    <property type="match status" value="1"/>
</dbReference>
<keyword evidence="11" id="KW-0294">Fucose metabolism</keyword>
<keyword evidence="9" id="KW-0472">Membrane</keyword>
<evidence type="ECO:0000256" key="11">
    <source>
        <dbReference type="ARBA" id="ARBA00023253"/>
    </source>
</evidence>
<evidence type="ECO:0000256" key="4">
    <source>
        <dbReference type="ARBA" id="ARBA00022676"/>
    </source>
</evidence>
<keyword evidence="7" id="KW-0735">Signal-anchor</keyword>
<dbReference type="Proteomes" id="UP000087766">
    <property type="component" value="Unplaced"/>
</dbReference>
<keyword evidence="4" id="KW-0328">Glycosyltransferase</keyword>
<keyword evidence="8" id="KW-1133">Transmembrane helix</keyword>
<dbReference type="GO" id="GO:0016757">
    <property type="term" value="F:glycosyltransferase activity"/>
    <property type="evidence" value="ECO:0007669"/>
    <property type="project" value="UniProtKB-KW"/>
</dbReference>
<keyword evidence="6" id="KW-0812">Transmembrane</keyword>
<dbReference type="InterPro" id="IPR024709">
    <property type="entry name" value="FucosylTrfase_pln"/>
</dbReference>
<dbReference type="GeneID" id="106755340"/>
<comment type="subcellular location">
    <subcellularLocation>
        <location evidence="1">Membrane</location>
        <topology evidence="1">Single-pass type II membrane protein</topology>
    </subcellularLocation>
</comment>
<evidence type="ECO:0000256" key="5">
    <source>
        <dbReference type="ARBA" id="ARBA00022679"/>
    </source>
</evidence>
<dbReference type="InterPro" id="IPR019378">
    <property type="entry name" value="GDP-Fuc_O-FucTrfase"/>
</dbReference>
<evidence type="ECO:0000313" key="14">
    <source>
        <dbReference type="Proteomes" id="UP000087766"/>
    </source>
</evidence>
<evidence type="ECO:0000256" key="7">
    <source>
        <dbReference type="ARBA" id="ARBA00022968"/>
    </source>
</evidence>
<evidence type="ECO:0000256" key="1">
    <source>
        <dbReference type="ARBA" id="ARBA00004606"/>
    </source>
</evidence>
<dbReference type="RefSeq" id="XP_022633934.1">
    <property type="nucleotide sequence ID" value="XM_022778213.1"/>
</dbReference>
<dbReference type="PANTHER" id="PTHR31741">
    <property type="entry name" value="OS02G0726500 PROTEIN-RELATED"/>
    <property type="match status" value="1"/>
</dbReference>
<evidence type="ECO:0000256" key="3">
    <source>
        <dbReference type="ARBA" id="ARBA00007737"/>
    </source>
</evidence>
<keyword evidence="10" id="KW-0325">Glycoprotein</keyword>
<accession>A0A3Q0EU04</accession>
<comment type="similarity">
    <text evidence="3">Belongs to the glycosyltransferase GT106 family.</text>
</comment>
<evidence type="ECO:0000256" key="2">
    <source>
        <dbReference type="ARBA" id="ARBA00004881"/>
    </source>
</evidence>
<keyword evidence="5" id="KW-0808">Transferase</keyword>
<evidence type="ECO:0000256" key="8">
    <source>
        <dbReference type="ARBA" id="ARBA00022989"/>
    </source>
</evidence>
<dbReference type="Pfam" id="PF10250">
    <property type="entry name" value="O-FucT"/>
    <property type="match status" value="1"/>
</dbReference>
<sequence>MEVRSEGIQVRCDKFSGPVIPRTRLRIWFIRVCSSIVLWTCLVQLVTVSELWHSHLISGITNGIYHIAQVQLPIQEDNGVYQSPPAFLPRRNYTSNGFLRVSCNGGLNQMRAAICDMVSVARFLNLTLVVPELDKTSFWADPSNFEDIFDVKHFIDSLRDEVRIVKRVPKKFNGKRGYSTLEMPPVSWSNEKYYLEQALKFTPQIENLGHKLIQMLHEKGPFVALHLRYEMDMLAFSGCTHGCTDKEAEELKQLRYAFPWWKEKEIISEERRSQGLCPLTPEEAALVLRALGFGRETQIYIAAGEIYGGERRLAQLRSVYPRIVKKETLLTWDELRQFQNHSSQMAALDFMVSVASNAFVPTYDGNMAKLVEGHRRYSGFKKTILLDRKKVVELVDMHQNGTLSWIQFADAVRVVHERRIAQPTRRRVILDKPKEEDYFYANPHECLCEETNCDDLLGPHNSSKVSS</sequence>
<protein>
    <recommendedName>
        <fullName evidence="13">O-fucosyltransferase family protein</fullName>
    </recommendedName>
</protein>
<keyword evidence="14" id="KW-1185">Reference proteome</keyword>
<proteinExistence type="inferred from homology"/>
<evidence type="ECO:0000313" key="15">
    <source>
        <dbReference type="RefSeq" id="XP_022633934.1"/>
    </source>
</evidence>